<gene>
    <name evidence="2" type="ORF">pdam_00018598</name>
</gene>
<organism evidence="2 3">
    <name type="scientific">Pocillopora damicornis</name>
    <name type="common">Cauliflower coral</name>
    <name type="synonym">Millepora damicornis</name>
    <dbReference type="NCBI Taxonomy" id="46731"/>
    <lineage>
        <taxon>Eukaryota</taxon>
        <taxon>Metazoa</taxon>
        <taxon>Cnidaria</taxon>
        <taxon>Anthozoa</taxon>
        <taxon>Hexacorallia</taxon>
        <taxon>Scleractinia</taxon>
        <taxon>Astrocoeniina</taxon>
        <taxon>Pocilloporidae</taxon>
        <taxon>Pocillopora</taxon>
    </lineage>
</organism>
<keyword evidence="1" id="KW-1133">Transmembrane helix</keyword>
<dbReference type="AlphaFoldDB" id="A0A3M6UMB6"/>
<keyword evidence="3" id="KW-1185">Reference proteome</keyword>
<feature type="transmembrane region" description="Helical" evidence="1">
    <location>
        <begin position="6"/>
        <end position="23"/>
    </location>
</feature>
<keyword evidence="1" id="KW-0812">Transmembrane</keyword>
<sequence length="211" mass="24213">MSHVSRGISSMVFFFMFLISFGLKRNESGRVRFRFVRKTRVKKIEKVDEGVFYPIVPEAGTSSGELLDRNSAKEVVRHRKKKRGRIKRNKVVPAEEYEVDEEDTDCDIALVLPEEIVRTLQSDEGPSPPTLSNNFNVINTDEITGNLLYNDEDIQTSSSLVCVTNQVALNLKDKNAWEEEENEKNKKSTLSNFFARFRGGTKSTKVRKFRK</sequence>
<dbReference type="Proteomes" id="UP000275408">
    <property type="component" value="Unassembled WGS sequence"/>
</dbReference>
<keyword evidence="1" id="KW-0472">Membrane</keyword>
<proteinExistence type="predicted"/>
<accession>A0A3M6UMB6</accession>
<reference evidence="2 3" key="1">
    <citation type="journal article" date="2018" name="Sci. Rep.">
        <title>Comparative analysis of the Pocillopora damicornis genome highlights role of immune system in coral evolution.</title>
        <authorList>
            <person name="Cunning R."/>
            <person name="Bay R.A."/>
            <person name="Gillette P."/>
            <person name="Baker A.C."/>
            <person name="Traylor-Knowles N."/>
        </authorList>
    </citation>
    <scope>NUCLEOTIDE SEQUENCE [LARGE SCALE GENOMIC DNA]</scope>
    <source>
        <strain evidence="2">RSMAS</strain>
        <tissue evidence="2">Whole animal</tissue>
    </source>
</reference>
<evidence type="ECO:0000313" key="3">
    <source>
        <dbReference type="Proteomes" id="UP000275408"/>
    </source>
</evidence>
<comment type="caution">
    <text evidence="2">The sequence shown here is derived from an EMBL/GenBank/DDBJ whole genome shotgun (WGS) entry which is preliminary data.</text>
</comment>
<dbReference type="EMBL" id="RCHS01001191">
    <property type="protein sequence ID" value="RMX54780.1"/>
    <property type="molecule type" value="Genomic_DNA"/>
</dbReference>
<evidence type="ECO:0000256" key="1">
    <source>
        <dbReference type="SAM" id="Phobius"/>
    </source>
</evidence>
<protein>
    <submittedName>
        <fullName evidence="2">Uncharacterized protein</fullName>
    </submittedName>
</protein>
<name>A0A3M6UMB6_POCDA</name>
<evidence type="ECO:0000313" key="2">
    <source>
        <dbReference type="EMBL" id="RMX54780.1"/>
    </source>
</evidence>